<dbReference type="Proteomes" id="UP001500571">
    <property type="component" value="Unassembled WGS sequence"/>
</dbReference>
<protein>
    <submittedName>
        <fullName evidence="5">MarR family transcriptional regulator</fullName>
    </submittedName>
</protein>
<keyword evidence="1" id="KW-0805">Transcription regulation</keyword>
<gene>
    <name evidence="5" type="ORF">GCM10009798_15640</name>
</gene>
<keyword evidence="2" id="KW-0238">DNA-binding</keyword>
<evidence type="ECO:0000256" key="3">
    <source>
        <dbReference type="ARBA" id="ARBA00023163"/>
    </source>
</evidence>
<keyword evidence="6" id="KW-1185">Reference proteome</keyword>
<evidence type="ECO:0000259" key="4">
    <source>
        <dbReference type="PROSITE" id="PS50995"/>
    </source>
</evidence>
<organism evidence="5 6">
    <name type="scientific">Nocardioides panacihumi</name>
    <dbReference type="NCBI Taxonomy" id="400774"/>
    <lineage>
        <taxon>Bacteria</taxon>
        <taxon>Bacillati</taxon>
        <taxon>Actinomycetota</taxon>
        <taxon>Actinomycetes</taxon>
        <taxon>Propionibacteriales</taxon>
        <taxon>Nocardioidaceae</taxon>
        <taxon>Nocardioides</taxon>
    </lineage>
</organism>
<name>A0ABN2QS07_9ACTN</name>
<reference evidence="5 6" key="1">
    <citation type="journal article" date="2019" name="Int. J. Syst. Evol. Microbiol.">
        <title>The Global Catalogue of Microorganisms (GCM) 10K type strain sequencing project: providing services to taxonomists for standard genome sequencing and annotation.</title>
        <authorList>
            <consortium name="The Broad Institute Genomics Platform"/>
            <consortium name="The Broad Institute Genome Sequencing Center for Infectious Disease"/>
            <person name="Wu L."/>
            <person name="Ma J."/>
        </authorList>
    </citation>
    <scope>NUCLEOTIDE SEQUENCE [LARGE SCALE GENOMIC DNA]</scope>
    <source>
        <strain evidence="5 6">JCM 15309</strain>
    </source>
</reference>
<evidence type="ECO:0000256" key="1">
    <source>
        <dbReference type="ARBA" id="ARBA00023015"/>
    </source>
</evidence>
<dbReference type="InterPro" id="IPR036390">
    <property type="entry name" value="WH_DNA-bd_sf"/>
</dbReference>
<dbReference type="SUPFAM" id="SSF46785">
    <property type="entry name" value="Winged helix' DNA-binding domain"/>
    <property type="match status" value="1"/>
</dbReference>
<dbReference type="Gene3D" id="1.10.10.10">
    <property type="entry name" value="Winged helix-like DNA-binding domain superfamily/Winged helix DNA-binding domain"/>
    <property type="match status" value="1"/>
</dbReference>
<feature type="domain" description="HTH marR-type" evidence="4">
    <location>
        <begin position="16"/>
        <end position="146"/>
    </location>
</feature>
<dbReference type="SMART" id="SM00347">
    <property type="entry name" value="HTH_MARR"/>
    <property type="match status" value="1"/>
</dbReference>
<sequence length="149" mass="16579">MTRSAVARIDAVRAIEDEIGVLVRRLKRAIAERAHAIHRDLQGASYLILGWLAENGPVRASAIVEVFGMDKGSLSRQLQHLEELGLVERTPDPADGRATLVSASAEAVRRLAEVDQERRVSLNDRLSDWSVDELEAFARQLGHYNRSLD</sequence>
<dbReference type="EMBL" id="BAAAPB010000001">
    <property type="protein sequence ID" value="GAA1957128.1"/>
    <property type="molecule type" value="Genomic_DNA"/>
</dbReference>
<dbReference type="InterPro" id="IPR039422">
    <property type="entry name" value="MarR/SlyA-like"/>
</dbReference>
<evidence type="ECO:0000313" key="6">
    <source>
        <dbReference type="Proteomes" id="UP001500571"/>
    </source>
</evidence>
<keyword evidence="3" id="KW-0804">Transcription</keyword>
<dbReference type="InterPro" id="IPR023187">
    <property type="entry name" value="Tscrpt_reg_MarR-type_CS"/>
</dbReference>
<evidence type="ECO:0000256" key="2">
    <source>
        <dbReference type="ARBA" id="ARBA00023125"/>
    </source>
</evidence>
<proteinExistence type="predicted"/>
<dbReference type="InterPro" id="IPR036388">
    <property type="entry name" value="WH-like_DNA-bd_sf"/>
</dbReference>
<dbReference type="Pfam" id="PF12802">
    <property type="entry name" value="MarR_2"/>
    <property type="match status" value="1"/>
</dbReference>
<evidence type="ECO:0000313" key="5">
    <source>
        <dbReference type="EMBL" id="GAA1957128.1"/>
    </source>
</evidence>
<dbReference type="PANTHER" id="PTHR33164">
    <property type="entry name" value="TRANSCRIPTIONAL REGULATOR, MARR FAMILY"/>
    <property type="match status" value="1"/>
</dbReference>
<dbReference type="PROSITE" id="PS01117">
    <property type="entry name" value="HTH_MARR_1"/>
    <property type="match status" value="1"/>
</dbReference>
<dbReference type="InterPro" id="IPR000835">
    <property type="entry name" value="HTH_MarR-typ"/>
</dbReference>
<dbReference type="PROSITE" id="PS50995">
    <property type="entry name" value="HTH_MARR_2"/>
    <property type="match status" value="1"/>
</dbReference>
<dbReference type="RefSeq" id="WP_344044122.1">
    <property type="nucleotide sequence ID" value="NZ_BAAAPB010000001.1"/>
</dbReference>
<accession>A0ABN2QS07</accession>
<comment type="caution">
    <text evidence="5">The sequence shown here is derived from an EMBL/GenBank/DDBJ whole genome shotgun (WGS) entry which is preliminary data.</text>
</comment>
<dbReference type="PANTHER" id="PTHR33164:SF57">
    <property type="entry name" value="MARR-FAMILY TRANSCRIPTIONAL REGULATOR"/>
    <property type="match status" value="1"/>
</dbReference>